<dbReference type="SUPFAM" id="SSF53901">
    <property type="entry name" value="Thiolase-like"/>
    <property type="match status" value="1"/>
</dbReference>
<dbReference type="Gene3D" id="3.40.47.10">
    <property type="match status" value="2"/>
</dbReference>
<evidence type="ECO:0000259" key="4">
    <source>
        <dbReference type="Pfam" id="PF08545"/>
    </source>
</evidence>
<sequence length="314" mass="34406">MYINSTGFYIPKERVPNSYFLNINGLTDEWIRQRTGIQTRSKAAAGEGHNSMGLNAITDAIKKLPYAVEDVDLIVSAAYAPYDTVATLAHIAQRNFGMHKAKAVYASSACSSFVNGLEIIEGYFAMGKAEKALLVCSEHNTYYANETDKVCGHLWGDAAVAFFVSKNKESENDYTIKTIYTQGLGHIGKGPEGVRLRPHEDGIAMPEGRDVFIHACRYLVSSLEKVCQENGMTPSDLDYIICHQANKRIVDNVAHQLQMDGSHFLNNIEELGNTGSASCALVFAQNLEKFKKGQHVGLTVFGGGYSCGAFLVEI</sequence>
<protein>
    <submittedName>
        <fullName evidence="5">3-oxoacyl-ACP synthase III family protein</fullName>
    </submittedName>
</protein>
<dbReference type="GO" id="GO:0004315">
    <property type="term" value="F:3-oxoacyl-[acyl-carrier-protein] synthase activity"/>
    <property type="evidence" value="ECO:0007669"/>
    <property type="project" value="InterPro"/>
</dbReference>
<organism evidence="5 6">
    <name type="scientific">Candidatus Limisoma intestinavium</name>
    <dbReference type="NCBI Taxonomy" id="2840856"/>
    <lineage>
        <taxon>Bacteria</taxon>
        <taxon>Pseudomonadati</taxon>
        <taxon>Bacteroidota</taxon>
        <taxon>Bacteroidia</taxon>
        <taxon>Bacteroidales</taxon>
        <taxon>Candidatus Limisoma</taxon>
    </lineage>
</organism>
<reference evidence="5" key="1">
    <citation type="submission" date="2020-10" db="EMBL/GenBank/DDBJ databases">
        <authorList>
            <person name="Gilroy R."/>
        </authorList>
    </citation>
    <scope>NUCLEOTIDE SEQUENCE</scope>
    <source>
        <strain evidence="5">17073</strain>
    </source>
</reference>
<dbReference type="GO" id="GO:0044550">
    <property type="term" value="P:secondary metabolite biosynthetic process"/>
    <property type="evidence" value="ECO:0007669"/>
    <property type="project" value="TreeGrafter"/>
</dbReference>
<proteinExistence type="predicted"/>
<reference evidence="5" key="2">
    <citation type="journal article" date="2021" name="PeerJ">
        <title>Extensive microbial diversity within the chicken gut microbiome revealed by metagenomics and culture.</title>
        <authorList>
            <person name="Gilroy R."/>
            <person name="Ravi A."/>
            <person name="Getino M."/>
            <person name="Pursley I."/>
            <person name="Horton D.L."/>
            <person name="Alikhan N.F."/>
            <person name="Baker D."/>
            <person name="Gharbi K."/>
            <person name="Hall N."/>
            <person name="Watson M."/>
            <person name="Adriaenssens E.M."/>
            <person name="Foster-Nyarko E."/>
            <person name="Jarju S."/>
            <person name="Secka A."/>
            <person name="Antonio M."/>
            <person name="Oren A."/>
            <person name="Chaudhuri R.R."/>
            <person name="La Ragione R."/>
            <person name="Hildebrand F."/>
            <person name="Pallen M.J."/>
        </authorList>
    </citation>
    <scope>NUCLEOTIDE SEQUENCE</scope>
    <source>
        <strain evidence="5">17073</strain>
    </source>
</reference>
<dbReference type="Pfam" id="PF08545">
    <property type="entry name" value="ACP_syn_III"/>
    <property type="match status" value="1"/>
</dbReference>
<dbReference type="GO" id="GO:0006633">
    <property type="term" value="P:fatty acid biosynthetic process"/>
    <property type="evidence" value="ECO:0007669"/>
    <property type="project" value="InterPro"/>
</dbReference>
<evidence type="ECO:0000256" key="1">
    <source>
        <dbReference type="ARBA" id="ARBA00022679"/>
    </source>
</evidence>
<dbReference type="AlphaFoldDB" id="A0A9D1ILS1"/>
<dbReference type="InterPro" id="IPR013747">
    <property type="entry name" value="ACP_syn_III_C"/>
</dbReference>
<dbReference type="Proteomes" id="UP000824076">
    <property type="component" value="Unassembled WGS sequence"/>
</dbReference>
<dbReference type="Pfam" id="PF08541">
    <property type="entry name" value="ACP_syn_III_C"/>
    <property type="match status" value="1"/>
</dbReference>
<accession>A0A9D1ILS1</accession>
<dbReference type="PANTHER" id="PTHR34069:SF2">
    <property type="entry name" value="BETA-KETOACYL-[ACYL-CARRIER-PROTEIN] SYNTHASE III"/>
    <property type="match status" value="1"/>
</dbReference>
<feature type="domain" description="Beta-ketoacyl-[acyl-carrier-protein] synthase III C-terminal" evidence="3">
    <location>
        <begin position="227"/>
        <end position="314"/>
    </location>
</feature>
<name>A0A9D1ILS1_9BACT</name>
<comment type="caution">
    <text evidence="5">The sequence shown here is derived from an EMBL/GenBank/DDBJ whole genome shotgun (WGS) entry which is preliminary data.</text>
</comment>
<evidence type="ECO:0000313" key="5">
    <source>
        <dbReference type="EMBL" id="HIU38911.1"/>
    </source>
</evidence>
<evidence type="ECO:0000313" key="6">
    <source>
        <dbReference type="Proteomes" id="UP000824076"/>
    </source>
</evidence>
<dbReference type="CDD" id="cd00830">
    <property type="entry name" value="KAS_III"/>
    <property type="match status" value="1"/>
</dbReference>
<feature type="domain" description="Beta-ketoacyl-[acyl-carrier-protein] synthase III N-terminal" evidence="4">
    <location>
        <begin position="107"/>
        <end position="172"/>
    </location>
</feature>
<gene>
    <name evidence="5" type="ORF">IAD18_04515</name>
</gene>
<dbReference type="EMBL" id="DVMS01000130">
    <property type="protein sequence ID" value="HIU38911.1"/>
    <property type="molecule type" value="Genomic_DNA"/>
</dbReference>
<keyword evidence="1" id="KW-0808">Transferase</keyword>
<evidence type="ECO:0000259" key="3">
    <source>
        <dbReference type="Pfam" id="PF08541"/>
    </source>
</evidence>
<evidence type="ECO:0000256" key="2">
    <source>
        <dbReference type="ARBA" id="ARBA00023315"/>
    </source>
</evidence>
<dbReference type="InterPro" id="IPR013751">
    <property type="entry name" value="ACP_syn_III_N"/>
</dbReference>
<dbReference type="InterPro" id="IPR016039">
    <property type="entry name" value="Thiolase-like"/>
</dbReference>
<keyword evidence="2" id="KW-0012">Acyltransferase</keyword>
<dbReference type="PANTHER" id="PTHR34069">
    <property type="entry name" value="3-OXOACYL-[ACYL-CARRIER-PROTEIN] SYNTHASE 3"/>
    <property type="match status" value="1"/>
</dbReference>